<name>A0A182QA41_9DIPT</name>
<reference evidence="3" key="1">
    <citation type="submission" date="2014-01" db="EMBL/GenBank/DDBJ databases">
        <title>The Genome Sequence of Anopheles farauti FAR1 (V2).</title>
        <authorList>
            <consortium name="The Broad Institute Genomics Platform"/>
            <person name="Neafsey D.E."/>
            <person name="Besansky N."/>
            <person name="Howell P."/>
            <person name="Walton C."/>
            <person name="Young S.K."/>
            <person name="Zeng Q."/>
            <person name="Gargeya S."/>
            <person name="Fitzgerald M."/>
            <person name="Haas B."/>
            <person name="Abouelleil A."/>
            <person name="Allen A.W."/>
            <person name="Alvarado L."/>
            <person name="Arachchi H.M."/>
            <person name="Berlin A.M."/>
            <person name="Chapman S.B."/>
            <person name="Gainer-Dewar J."/>
            <person name="Goldberg J."/>
            <person name="Griggs A."/>
            <person name="Gujja S."/>
            <person name="Hansen M."/>
            <person name="Howarth C."/>
            <person name="Imamovic A."/>
            <person name="Ireland A."/>
            <person name="Larimer J."/>
            <person name="McCowan C."/>
            <person name="Murphy C."/>
            <person name="Pearson M."/>
            <person name="Poon T.W."/>
            <person name="Priest M."/>
            <person name="Roberts A."/>
            <person name="Saif S."/>
            <person name="Shea T."/>
            <person name="Sisk P."/>
            <person name="Sykes S."/>
            <person name="Wortman J."/>
            <person name="Nusbaum C."/>
            <person name="Birren B."/>
        </authorList>
    </citation>
    <scope>NUCLEOTIDE SEQUENCE [LARGE SCALE GENOMIC DNA]</scope>
    <source>
        <strain evidence="3">FAR1</strain>
    </source>
</reference>
<proteinExistence type="predicted"/>
<dbReference type="EMBL" id="AXCN02000745">
    <property type="status" value="NOT_ANNOTATED_CDS"/>
    <property type="molecule type" value="Genomic_DNA"/>
</dbReference>
<dbReference type="Proteomes" id="UP000075886">
    <property type="component" value="Unassembled WGS sequence"/>
</dbReference>
<reference evidence="2" key="2">
    <citation type="submission" date="2020-05" db="UniProtKB">
        <authorList>
            <consortium name="EnsemblMetazoa"/>
        </authorList>
    </citation>
    <scope>IDENTIFICATION</scope>
    <source>
        <strain evidence="2">FAR1</strain>
    </source>
</reference>
<dbReference type="AlphaFoldDB" id="A0A182QA41"/>
<keyword evidence="1" id="KW-0812">Transmembrane</keyword>
<protein>
    <submittedName>
        <fullName evidence="2">Uncharacterized protein</fullName>
    </submittedName>
</protein>
<sequence>MSARVLSTETDFMSRMFMMFMTASTMFLAPPLELRFSATTMLATMGSEFLVQYLDAGRKSLLQSTSDLHVNLILLHIGNDTDLTDGSPLNGLSGKTLSNTMLDDAFHDGVGHTVV</sequence>
<evidence type="ECO:0000313" key="2">
    <source>
        <dbReference type="EnsemblMetazoa" id="AFAF006074-PA"/>
    </source>
</evidence>
<evidence type="ECO:0000313" key="3">
    <source>
        <dbReference type="Proteomes" id="UP000075886"/>
    </source>
</evidence>
<keyword evidence="1" id="KW-1133">Transmembrane helix</keyword>
<keyword evidence="1" id="KW-0472">Membrane</keyword>
<accession>A0A182QA41</accession>
<dbReference type="EnsemblMetazoa" id="AFAF006074-RA">
    <property type="protein sequence ID" value="AFAF006074-PA"/>
    <property type="gene ID" value="AFAF006074"/>
</dbReference>
<keyword evidence="3" id="KW-1185">Reference proteome</keyword>
<dbReference type="VEuPathDB" id="VectorBase:AFAF006074"/>
<organism evidence="2 3">
    <name type="scientific">Anopheles farauti</name>
    <dbReference type="NCBI Taxonomy" id="69004"/>
    <lineage>
        <taxon>Eukaryota</taxon>
        <taxon>Metazoa</taxon>
        <taxon>Ecdysozoa</taxon>
        <taxon>Arthropoda</taxon>
        <taxon>Hexapoda</taxon>
        <taxon>Insecta</taxon>
        <taxon>Pterygota</taxon>
        <taxon>Neoptera</taxon>
        <taxon>Endopterygota</taxon>
        <taxon>Diptera</taxon>
        <taxon>Nematocera</taxon>
        <taxon>Culicoidea</taxon>
        <taxon>Culicidae</taxon>
        <taxon>Anophelinae</taxon>
        <taxon>Anopheles</taxon>
    </lineage>
</organism>
<evidence type="ECO:0000256" key="1">
    <source>
        <dbReference type="SAM" id="Phobius"/>
    </source>
</evidence>
<feature type="transmembrane region" description="Helical" evidence="1">
    <location>
        <begin position="12"/>
        <end position="30"/>
    </location>
</feature>